<dbReference type="AlphaFoldDB" id="A0A2S2PVW5"/>
<protein>
    <submittedName>
        <fullName evidence="1">Uncharacterized protein</fullName>
    </submittedName>
</protein>
<dbReference type="EMBL" id="GGMS01000366">
    <property type="protein sequence ID" value="MBY69569.1"/>
    <property type="molecule type" value="Transcribed_RNA"/>
</dbReference>
<proteinExistence type="predicted"/>
<gene>
    <name evidence="1" type="ORF">g.159738</name>
</gene>
<evidence type="ECO:0000313" key="1">
    <source>
        <dbReference type="EMBL" id="MBY69569.1"/>
    </source>
</evidence>
<accession>A0A2S2PVW5</accession>
<sequence length="136" mass="15522">MSDKKRIYLSGYAKRKLKKEAEDAVSKLPKLTNFFKTFNSVNEVEVEANTNNKDDLVLNNSYLDVENINNDSNSIMSNTIITSNYDALNFSENESDNCFAVENSVIATNFNSDVHNFEIDIESYQDPGMWPLVLIY</sequence>
<name>A0A2S2PVW5_9HEMI</name>
<organism evidence="1">
    <name type="scientific">Sipha flava</name>
    <name type="common">yellow sugarcane aphid</name>
    <dbReference type="NCBI Taxonomy" id="143950"/>
    <lineage>
        <taxon>Eukaryota</taxon>
        <taxon>Metazoa</taxon>
        <taxon>Ecdysozoa</taxon>
        <taxon>Arthropoda</taxon>
        <taxon>Hexapoda</taxon>
        <taxon>Insecta</taxon>
        <taxon>Pterygota</taxon>
        <taxon>Neoptera</taxon>
        <taxon>Paraneoptera</taxon>
        <taxon>Hemiptera</taxon>
        <taxon>Sternorrhyncha</taxon>
        <taxon>Aphidomorpha</taxon>
        <taxon>Aphidoidea</taxon>
        <taxon>Aphididae</taxon>
        <taxon>Sipha</taxon>
    </lineage>
</organism>
<reference evidence="1" key="1">
    <citation type="submission" date="2018-04" db="EMBL/GenBank/DDBJ databases">
        <title>Transcriptome assembly of Sipha flava.</title>
        <authorList>
            <person name="Scully E.D."/>
            <person name="Geib S.M."/>
            <person name="Palmer N.A."/>
            <person name="Koch K."/>
            <person name="Bradshaw J."/>
            <person name="Heng-Moss T."/>
            <person name="Sarath G."/>
        </authorList>
    </citation>
    <scope>NUCLEOTIDE SEQUENCE</scope>
</reference>
<dbReference type="OrthoDB" id="6437616at2759"/>